<dbReference type="HOGENOM" id="CLU_1383432_0_0_9"/>
<sequence length="199" mass="23943">MFVKEEKPVNKIVEILRKTSSHLFKFHGEVAMHLFLNDDFILPSKIDICVERKKLLEIIRVIPEEFTIHYYDNQLYERLRESLSLSDVEHVKVFKNDTEVMTIFVYDVVNDEWLFRLDHHIRLPKNNIYFHSLSWNVDYIKPEIVLMYDLMSEQKYHQFSNYKAVIDSLSYYQFYILKLVVGEQRIKKAIVNSSTKKIS</sequence>
<proteinExistence type="predicted"/>
<dbReference type="KEGG" id="sep:SE_1007"/>
<organism evidence="1 2">
    <name type="scientific">Staphylococcus epidermidis (strain ATCC 12228 / FDA PCI 1200)</name>
    <dbReference type="NCBI Taxonomy" id="176280"/>
    <lineage>
        <taxon>Bacteria</taxon>
        <taxon>Bacillati</taxon>
        <taxon>Bacillota</taxon>
        <taxon>Bacilli</taxon>
        <taxon>Bacillales</taxon>
        <taxon>Staphylococcaceae</taxon>
        <taxon>Staphylococcus</taxon>
    </lineage>
</organism>
<dbReference type="OrthoDB" id="2417905at2"/>
<evidence type="ECO:0000313" key="1">
    <source>
        <dbReference type="EMBL" id="AAO04604.1"/>
    </source>
</evidence>
<gene>
    <name evidence="1" type="ordered locus">SE_1007</name>
</gene>
<dbReference type="eggNOG" id="COG0346">
    <property type="taxonomic scope" value="Bacteria"/>
</dbReference>
<dbReference type="EMBL" id="AE015929">
    <property type="protein sequence ID" value="AAO04604.1"/>
    <property type="molecule type" value="Genomic_DNA"/>
</dbReference>
<dbReference type="PATRIC" id="fig|176280.10.peg.982"/>
<evidence type="ECO:0000313" key="2">
    <source>
        <dbReference type="Proteomes" id="UP000001411"/>
    </source>
</evidence>
<dbReference type="RefSeq" id="WP_002439621.1">
    <property type="nucleotide sequence ID" value="NC_004461.1"/>
</dbReference>
<reference evidence="1 2" key="1">
    <citation type="journal article" date="2003" name="Mol. Microbiol.">
        <title>Genome-based analysis of virulence genes in a non-biofilm-forming Staphylococcus epidermidis strain (ATCC 12228).</title>
        <authorList>
            <person name="Zhang Y.Q."/>
            <person name="Ren S.X."/>
            <person name="Li H.L."/>
            <person name="Wang Y.X."/>
            <person name="Fu G."/>
            <person name="Yang J."/>
            <person name="Qin Z.Q."/>
            <person name="Miao Y.G."/>
            <person name="Wang W.Y."/>
            <person name="Chen R.S."/>
            <person name="Shen Y."/>
            <person name="Chen Z."/>
            <person name="Yuan Z.H."/>
            <person name="Zhao G.P."/>
            <person name="Qu D."/>
            <person name="Danchin A."/>
            <person name="Wen Y.M."/>
        </authorList>
    </citation>
    <scope>NUCLEOTIDE SEQUENCE [LARGE SCALE GENOMIC DNA]</scope>
    <source>
        <strain evidence="2">ATCC 12228 / FDA PCI 1200</strain>
    </source>
</reference>
<protein>
    <submittedName>
        <fullName evidence="1">Uncharacterized protein</fullName>
    </submittedName>
</protein>
<dbReference type="AlphaFoldDB" id="A0A0H2VG91"/>
<dbReference type="Proteomes" id="UP000001411">
    <property type="component" value="Chromosome"/>
</dbReference>
<accession>A0A0H2VG91</accession>
<dbReference type="GeneID" id="50018864"/>
<name>A0A0H2VG91_STAES</name>